<evidence type="ECO:0000313" key="1">
    <source>
        <dbReference type="EMBL" id="MBP0725253.1"/>
    </source>
</evidence>
<protein>
    <submittedName>
        <fullName evidence="1">Uncharacterized protein</fullName>
    </submittedName>
</protein>
<proteinExistence type="predicted"/>
<evidence type="ECO:0000313" key="2">
    <source>
        <dbReference type="Proteomes" id="UP000682134"/>
    </source>
</evidence>
<dbReference type="Proteomes" id="UP000682134">
    <property type="component" value="Unassembled WGS sequence"/>
</dbReference>
<keyword evidence="2" id="KW-1185">Reference proteome</keyword>
<name>A0A940SKH2_9BACI</name>
<accession>A0A940SKH2</accession>
<dbReference type="AlphaFoldDB" id="A0A940SKH2"/>
<dbReference type="RefSeq" id="WP_209404629.1">
    <property type="nucleotide sequence ID" value="NZ_JAGIYQ010000005.1"/>
</dbReference>
<dbReference type="EMBL" id="JAGIYQ010000005">
    <property type="protein sequence ID" value="MBP0725253.1"/>
    <property type="molecule type" value="Genomic_DNA"/>
</dbReference>
<sequence length="46" mass="5365">MDNKPIHYDGSGNRIEDNNLEEILNDAFLVTDEMRQYISGTPYIFD</sequence>
<organism evidence="1 2">
    <name type="scientific">Gottfriedia endophytica</name>
    <dbReference type="NCBI Taxonomy" id="2820819"/>
    <lineage>
        <taxon>Bacteria</taxon>
        <taxon>Bacillati</taxon>
        <taxon>Bacillota</taxon>
        <taxon>Bacilli</taxon>
        <taxon>Bacillales</taxon>
        <taxon>Bacillaceae</taxon>
        <taxon>Gottfriedia</taxon>
    </lineage>
</organism>
<reference evidence="1" key="1">
    <citation type="submission" date="2021-04" db="EMBL/GenBank/DDBJ databases">
        <title>Genome seq and assembly of Bacillus sp.</title>
        <authorList>
            <person name="Chhetri G."/>
        </authorList>
    </citation>
    <scope>NUCLEOTIDE SEQUENCE</scope>
    <source>
        <strain evidence="1">RG28</strain>
    </source>
</reference>
<comment type="caution">
    <text evidence="1">The sequence shown here is derived from an EMBL/GenBank/DDBJ whole genome shotgun (WGS) entry which is preliminary data.</text>
</comment>
<gene>
    <name evidence="1" type="ORF">J5Y03_08630</name>
</gene>